<dbReference type="Proteomes" id="UP000239425">
    <property type="component" value="Unassembled WGS sequence"/>
</dbReference>
<dbReference type="SUPFAM" id="SSF53756">
    <property type="entry name" value="UDP-Glycosyltransferase/glycogen phosphorylase"/>
    <property type="match status" value="1"/>
</dbReference>
<gene>
    <name evidence="1" type="ORF">HCUR_01419</name>
</gene>
<accession>A0A2S5R775</accession>
<dbReference type="EMBL" id="PHHC01000136">
    <property type="protein sequence ID" value="PPE03143.1"/>
    <property type="molecule type" value="Genomic_DNA"/>
</dbReference>
<proteinExistence type="predicted"/>
<dbReference type="AlphaFoldDB" id="A0A2S5R775"/>
<comment type="caution">
    <text evidence="1">The sequence shown here is derived from an EMBL/GenBank/DDBJ whole genome shotgun (WGS) entry which is preliminary data.</text>
</comment>
<dbReference type="Gene3D" id="3.40.50.2000">
    <property type="entry name" value="Glycogen Phosphorylase B"/>
    <property type="match status" value="1"/>
</dbReference>
<organism evidence="1 2">
    <name type="scientific">Holospora curviuscula</name>
    <dbReference type="NCBI Taxonomy" id="1082868"/>
    <lineage>
        <taxon>Bacteria</taxon>
        <taxon>Pseudomonadati</taxon>
        <taxon>Pseudomonadota</taxon>
        <taxon>Alphaproteobacteria</taxon>
        <taxon>Holosporales</taxon>
        <taxon>Holosporaceae</taxon>
        <taxon>Holospora</taxon>
    </lineage>
</organism>
<protein>
    <recommendedName>
        <fullName evidence="3">Glycosyltransferase subfamily 4-like N-terminal domain-containing protein</fullName>
    </recommendedName>
</protein>
<evidence type="ECO:0008006" key="3">
    <source>
        <dbReference type="Google" id="ProtNLM"/>
    </source>
</evidence>
<evidence type="ECO:0000313" key="1">
    <source>
        <dbReference type="EMBL" id="PPE03143.1"/>
    </source>
</evidence>
<reference evidence="1 2" key="1">
    <citation type="submission" date="2017-11" db="EMBL/GenBank/DDBJ databases">
        <title>Comparative genomic analysis of Holospora spp., intranuclear symbionts of paramecia.</title>
        <authorList>
            <person name="Garushyants S.K."/>
            <person name="Beliavskaya A."/>
            <person name="Malko D.B."/>
            <person name="Logacheva M.D."/>
            <person name="Rautian M.S."/>
            <person name="Gelfand M.S."/>
        </authorList>
    </citation>
    <scope>NUCLEOTIDE SEQUENCE [LARGE SCALE GENOMIC DNA]</scope>
    <source>
        <strain evidence="2">02AZ16</strain>
    </source>
</reference>
<sequence>MHFALIISSLHSGGAERVLSELANYWISKGHQVTLVTLASPDAKPFLSFRFKNILNPT</sequence>
<keyword evidence="2" id="KW-1185">Reference proteome</keyword>
<name>A0A2S5R775_9PROT</name>
<evidence type="ECO:0000313" key="2">
    <source>
        <dbReference type="Proteomes" id="UP000239425"/>
    </source>
</evidence>